<dbReference type="PIRSF" id="PIRSF016636">
    <property type="entry name" value="AlgI_DltB"/>
    <property type="match status" value="1"/>
</dbReference>
<comment type="subcellular location">
    <subcellularLocation>
        <location evidence="1">Cell membrane</location>
        <topology evidence="1">Multi-pass membrane protein</topology>
    </subcellularLocation>
</comment>
<dbReference type="PANTHER" id="PTHR13285">
    <property type="entry name" value="ACYLTRANSFERASE"/>
    <property type="match status" value="1"/>
</dbReference>
<evidence type="ECO:0000256" key="8">
    <source>
        <dbReference type="SAM" id="Phobius"/>
    </source>
</evidence>
<evidence type="ECO:0000256" key="6">
    <source>
        <dbReference type="ARBA" id="ARBA00023136"/>
    </source>
</evidence>
<gene>
    <name evidence="9" type="primary">patA</name>
    <name evidence="9" type="ORF">SCABRO_00083</name>
</gene>
<sequence>MLFNSLHFIFFFPVVVLLYFSIPQRWRWVLLLLASYYFYTRWKVNYAILLVTSTIVDYTAGMLMVRFPKKGIGRKCLLTSSLVANLGMLFTFKYYNFVSANLQELCDRFDTIYHVPQLDILLPLGISFYTFQTINYTIDVYRGHIEPEKHLGRFAVYVAFFPQLVAGPIERASHLIPQFLQDHRFNYQRLVDGFRIMLWGFFLKVVVADRLAVYVDNVYSAPHQYHGAPLLLATYFFAFQIYADFAGYSAIAIGSAKIMGFDLMENFRYPYLAASVSEFWKRWHISLSTWFRDYVYIPMGGNRVSKSRWIYNIMVLFLISGVWHGANWTFLVWGAIHGVYLITYLRTKRLQVKILRIIGIENKPRFKKNSCCISYLPPCTCSMDFFQSQFY</sequence>
<evidence type="ECO:0000256" key="5">
    <source>
        <dbReference type="ARBA" id="ARBA00022989"/>
    </source>
</evidence>
<feature type="transmembrane region" description="Helical" evidence="8">
    <location>
        <begin position="330"/>
        <end position="347"/>
    </location>
</feature>
<dbReference type="GO" id="GO:0042121">
    <property type="term" value="P:alginic acid biosynthetic process"/>
    <property type="evidence" value="ECO:0007669"/>
    <property type="project" value="InterPro"/>
</dbReference>
<dbReference type="AlphaFoldDB" id="A0A0B0EM78"/>
<dbReference type="EMBL" id="JRYO01000008">
    <property type="protein sequence ID" value="KHE94162.1"/>
    <property type="molecule type" value="Genomic_DNA"/>
</dbReference>
<dbReference type="PANTHER" id="PTHR13285:SF18">
    <property type="entry name" value="PROTEIN-CYSTEINE N-PALMITOYLTRANSFERASE RASP"/>
    <property type="match status" value="1"/>
</dbReference>
<evidence type="ECO:0000256" key="1">
    <source>
        <dbReference type="ARBA" id="ARBA00004651"/>
    </source>
</evidence>
<accession>A0A0B0EM78</accession>
<evidence type="ECO:0000313" key="9">
    <source>
        <dbReference type="EMBL" id="KHE94162.1"/>
    </source>
</evidence>
<evidence type="ECO:0000256" key="3">
    <source>
        <dbReference type="ARBA" id="ARBA00022475"/>
    </source>
</evidence>
<reference evidence="9 10" key="1">
    <citation type="submission" date="2014-10" db="EMBL/GenBank/DDBJ databases">
        <title>Draft genome of anammox bacterium scalindua brodae, obtained using differential coverage binning of sequence data from two enrichment reactors.</title>
        <authorList>
            <person name="Speth D.R."/>
            <person name="Russ L."/>
            <person name="Kartal B."/>
            <person name="Op den Camp H.J."/>
            <person name="Dutilh B.E."/>
            <person name="Jetten M.S."/>
        </authorList>
    </citation>
    <scope>NUCLEOTIDE SEQUENCE [LARGE SCALE GENOMIC DNA]</scope>
    <source>
        <strain evidence="9">RU1</strain>
    </source>
</reference>
<dbReference type="InterPro" id="IPR004299">
    <property type="entry name" value="MBOAT_fam"/>
</dbReference>
<protein>
    <submittedName>
        <fullName evidence="9">Peptidoglycan O-acetyltransferase</fullName>
        <ecNumber evidence="9">2.3.1.-</ecNumber>
    </submittedName>
</protein>
<dbReference type="InterPro" id="IPR051085">
    <property type="entry name" value="MB_O-acyltransferase"/>
</dbReference>
<evidence type="ECO:0000256" key="7">
    <source>
        <dbReference type="PIRNR" id="PIRNR016636"/>
    </source>
</evidence>
<keyword evidence="5 8" id="KW-1133">Transmembrane helix</keyword>
<dbReference type="InterPro" id="IPR028362">
    <property type="entry name" value="AlgI"/>
</dbReference>
<comment type="caution">
    <text evidence="9">The sequence shown here is derived from an EMBL/GenBank/DDBJ whole genome shotgun (WGS) entry which is preliminary data.</text>
</comment>
<dbReference type="eggNOG" id="COG1696">
    <property type="taxonomic scope" value="Bacteria"/>
</dbReference>
<feature type="transmembrane region" description="Helical" evidence="8">
    <location>
        <begin position="77"/>
        <end position="95"/>
    </location>
</feature>
<keyword evidence="3 7" id="KW-1003">Cell membrane</keyword>
<dbReference type="GO" id="GO:0016746">
    <property type="term" value="F:acyltransferase activity"/>
    <property type="evidence" value="ECO:0007669"/>
    <property type="project" value="UniProtKB-KW"/>
</dbReference>
<dbReference type="EC" id="2.3.1.-" evidence="9"/>
<feature type="transmembrane region" description="Helical" evidence="8">
    <location>
        <begin position="7"/>
        <end position="26"/>
    </location>
</feature>
<organism evidence="9 10">
    <name type="scientific">Candidatus Scalindua brodae</name>
    <dbReference type="NCBI Taxonomy" id="237368"/>
    <lineage>
        <taxon>Bacteria</taxon>
        <taxon>Pseudomonadati</taxon>
        <taxon>Planctomycetota</taxon>
        <taxon>Candidatus Brocadiia</taxon>
        <taxon>Candidatus Brocadiales</taxon>
        <taxon>Candidatus Scalinduaceae</taxon>
        <taxon>Candidatus Scalindua</taxon>
    </lineage>
</organism>
<dbReference type="InterPro" id="IPR024194">
    <property type="entry name" value="Ac/AlaTfrase_AlgI/DltB"/>
</dbReference>
<feature type="transmembrane region" description="Helical" evidence="8">
    <location>
        <begin position="228"/>
        <end position="251"/>
    </location>
</feature>
<evidence type="ECO:0000256" key="4">
    <source>
        <dbReference type="ARBA" id="ARBA00022692"/>
    </source>
</evidence>
<keyword evidence="4 8" id="KW-0812">Transmembrane</keyword>
<feature type="transmembrane region" description="Helical" evidence="8">
    <location>
        <begin position="46"/>
        <end position="65"/>
    </location>
</feature>
<dbReference type="Proteomes" id="UP000030652">
    <property type="component" value="Unassembled WGS sequence"/>
</dbReference>
<dbReference type="PIRSF" id="PIRSF500217">
    <property type="entry name" value="AlgI"/>
    <property type="match status" value="1"/>
</dbReference>
<comment type="similarity">
    <text evidence="2 7">Belongs to the membrane-bound acyltransferase family.</text>
</comment>
<dbReference type="PATRIC" id="fig|237368.3.peg.88"/>
<keyword evidence="7 9" id="KW-0808">Transferase</keyword>
<evidence type="ECO:0000256" key="2">
    <source>
        <dbReference type="ARBA" id="ARBA00010323"/>
    </source>
</evidence>
<dbReference type="Pfam" id="PF03062">
    <property type="entry name" value="MBOAT"/>
    <property type="match status" value="1"/>
</dbReference>
<name>A0A0B0EM78_9BACT</name>
<proteinExistence type="inferred from homology"/>
<feature type="transmembrane region" description="Helical" evidence="8">
    <location>
        <begin position="190"/>
        <end position="208"/>
    </location>
</feature>
<evidence type="ECO:0000313" key="10">
    <source>
        <dbReference type="Proteomes" id="UP000030652"/>
    </source>
</evidence>
<keyword evidence="6 7" id="KW-0472">Membrane</keyword>
<dbReference type="GO" id="GO:0005886">
    <property type="term" value="C:plasma membrane"/>
    <property type="evidence" value="ECO:0007669"/>
    <property type="project" value="UniProtKB-SubCell"/>
</dbReference>
<feature type="transmembrane region" description="Helical" evidence="8">
    <location>
        <begin position="309"/>
        <end position="324"/>
    </location>
</feature>
<keyword evidence="7 9" id="KW-0012">Acyltransferase</keyword>